<evidence type="ECO:0000256" key="2">
    <source>
        <dbReference type="ARBA" id="ARBA00022771"/>
    </source>
</evidence>
<dbReference type="EMBL" id="ATAX01000028">
    <property type="protein sequence ID" value="EWM53175.1"/>
    <property type="molecule type" value="Genomic_DNA"/>
</dbReference>
<dbReference type="PANTHER" id="PTHR30313">
    <property type="entry name" value="DNA PRIMASE"/>
    <property type="match status" value="1"/>
</dbReference>
<dbReference type="GO" id="GO:0008270">
    <property type="term" value="F:zinc ion binding"/>
    <property type="evidence" value="ECO:0007669"/>
    <property type="project" value="UniProtKB-KW"/>
</dbReference>
<protein>
    <recommendedName>
        <fullName evidence="4">Zinc finger CHC2-type domain-containing protein</fullName>
    </recommendedName>
</protein>
<dbReference type="PATRIC" id="fig|1341157.4.peg.2661"/>
<dbReference type="eggNOG" id="COG0358">
    <property type="taxonomic scope" value="Bacteria"/>
</dbReference>
<evidence type="ECO:0000313" key="6">
    <source>
        <dbReference type="Proteomes" id="UP000019365"/>
    </source>
</evidence>
<gene>
    <name evidence="5" type="ORF">RF007C_16310</name>
</gene>
<dbReference type="Gene3D" id="3.90.580.10">
    <property type="entry name" value="Zinc finger, CHC2-type domain"/>
    <property type="match status" value="1"/>
</dbReference>
<dbReference type="GO" id="GO:0003899">
    <property type="term" value="F:DNA-directed RNA polymerase activity"/>
    <property type="evidence" value="ECO:0007669"/>
    <property type="project" value="InterPro"/>
</dbReference>
<keyword evidence="6" id="KW-1185">Reference proteome</keyword>
<dbReference type="Proteomes" id="UP000019365">
    <property type="component" value="Unassembled WGS sequence"/>
</dbReference>
<dbReference type="GO" id="GO:0006269">
    <property type="term" value="P:DNA replication, synthesis of primer"/>
    <property type="evidence" value="ECO:0007669"/>
    <property type="project" value="TreeGrafter"/>
</dbReference>
<evidence type="ECO:0000256" key="3">
    <source>
        <dbReference type="ARBA" id="ARBA00022833"/>
    </source>
</evidence>
<evidence type="ECO:0000259" key="4">
    <source>
        <dbReference type="SMART" id="SM00400"/>
    </source>
</evidence>
<proteinExistence type="predicted"/>
<dbReference type="SMART" id="SM00400">
    <property type="entry name" value="ZnF_CHCC"/>
    <property type="match status" value="1"/>
</dbReference>
<dbReference type="AlphaFoldDB" id="W7UWY4"/>
<comment type="caution">
    <text evidence="5">The sequence shown here is derived from an EMBL/GenBank/DDBJ whole genome shotgun (WGS) entry which is preliminary data.</text>
</comment>
<dbReference type="Pfam" id="PF01807">
    <property type="entry name" value="Zn_ribbon_DnaG"/>
    <property type="match status" value="1"/>
</dbReference>
<name>W7UWY4_RUMFL</name>
<accession>W7UWY4</accession>
<dbReference type="GO" id="GO:0005737">
    <property type="term" value="C:cytoplasm"/>
    <property type="evidence" value="ECO:0007669"/>
    <property type="project" value="TreeGrafter"/>
</dbReference>
<dbReference type="InterPro" id="IPR002694">
    <property type="entry name" value="Znf_CHC2"/>
</dbReference>
<organism evidence="5 6">
    <name type="scientific">Ruminococcus flavefaciens 007c</name>
    <dbReference type="NCBI Taxonomy" id="1341157"/>
    <lineage>
        <taxon>Bacteria</taxon>
        <taxon>Bacillati</taxon>
        <taxon>Bacillota</taxon>
        <taxon>Clostridia</taxon>
        <taxon>Eubacteriales</taxon>
        <taxon>Oscillospiraceae</taxon>
        <taxon>Ruminococcus</taxon>
    </lineage>
</organism>
<dbReference type="InterPro" id="IPR036977">
    <property type="entry name" value="DNA_primase_Znf_CHC2"/>
</dbReference>
<evidence type="ECO:0000313" key="5">
    <source>
        <dbReference type="EMBL" id="EWM53175.1"/>
    </source>
</evidence>
<dbReference type="OrthoDB" id="9773296at2"/>
<dbReference type="SUPFAM" id="SSF57783">
    <property type="entry name" value="Zinc beta-ribbon"/>
    <property type="match status" value="1"/>
</dbReference>
<dbReference type="InterPro" id="IPR050219">
    <property type="entry name" value="DnaG_primase"/>
</dbReference>
<reference evidence="5 6" key="1">
    <citation type="journal article" date="2014" name="PLoS ONE">
        <title>Rumen cellulosomics: divergent fiber-degrading strategies revealed by comparative genome-wide analysis of six ruminococcal strains.</title>
        <authorList>
            <person name="Dassa B."/>
            <person name="Borovok I."/>
            <person name="Ruimy-Israeli V."/>
            <person name="Lamed R."/>
            <person name="Flint H.J."/>
            <person name="Duncan S.H."/>
            <person name="Henrissat B."/>
            <person name="Coutinho P."/>
            <person name="Morrison M."/>
            <person name="Mosoni P."/>
            <person name="Yeoman C.J."/>
            <person name="White B.A."/>
            <person name="Bayer E.A."/>
        </authorList>
    </citation>
    <scope>NUCLEOTIDE SEQUENCE [LARGE SCALE GENOMIC DNA]</scope>
    <source>
        <strain evidence="5 6">007c</strain>
    </source>
</reference>
<dbReference type="GO" id="GO:0003677">
    <property type="term" value="F:DNA binding"/>
    <property type="evidence" value="ECO:0007669"/>
    <property type="project" value="InterPro"/>
</dbReference>
<keyword evidence="2" id="KW-0863">Zinc-finger</keyword>
<keyword evidence="1" id="KW-0479">Metal-binding</keyword>
<dbReference type="PANTHER" id="PTHR30313:SF2">
    <property type="entry name" value="DNA PRIMASE"/>
    <property type="match status" value="1"/>
</dbReference>
<evidence type="ECO:0000256" key="1">
    <source>
        <dbReference type="ARBA" id="ARBA00022723"/>
    </source>
</evidence>
<feature type="domain" description="Zinc finger CHC2-type" evidence="4">
    <location>
        <begin position="17"/>
        <end position="69"/>
    </location>
</feature>
<keyword evidence="3" id="KW-0862">Zinc</keyword>
<sequence length="179" mass="20946">MRTVAEGYGLQIDRSGMCLCPFHAEKTPSAKVYPHNIYCFGCGESADVIGFTQKMFSIAEPIEAVRKLNDDYGLHISVGEAPTTAEMSEYHKRIEARRAYEQWEKQAWKTLHDYLWQMRQWRELAPKSPDDVQDERFVYSLHYLDYAEYLCDEFIHADRSGKLAMRSIIDQLKKIQHIM</sequence>